<gene>
    <name evidence="2" type="ORF">DENOEST_2237</name>
    <name evidence="3" type="ORF">DENOEST_2726</name>
</gene>
<dbReference type="EMBL" id="LR778301">
    <property type="protein sequence ID" value="CAB1369891.1"/>
    <property type="molecule type" value="Genomic_DNA"/>
</dbReference>
<dbReference type="Proteomes" id="UP000515733">
    <property type="component" value="Chromosome"/>
</dbReference>
<dbReference type="InterPro" id="IPR011251">
    <property type="entry name" value="Luciferase-like_dom"/>
</dbReference>
<dbReference type="EMBL" id="LR778301">
    <property type="protein sequence ID" value="CAB1369402.1"/>
    <property type="molecule type" value="Genomic_DNA"/>
</dbReference>
<evidence type="ECO:0000313" key="4">
    <source>
        <dbReference type="Proteomes" id="UP000515733"/>
    </source>
</evidence>
<dbReference type="PANTHER" id="PTHR43244">
    <property type="match status" value="1"/>
</dbReference>
<protein>
    <recommendedName>
        <fullName evidence="1">Luciferase-like domain-containing protein</fullName>
    </recommendedName>
</protein>
<keyword evidence="4" id="KW-1185">Reference proteome</keyword>
<dbReference type="KEGG" id="doe:DENOEST_2237"/>
<sequence length="338" mass="37166">MKIYTTAPLEDPRKARTLYKELEDIGYDGGFSFEAKHDPFLALAVAAEHTTTLRLGTAIAIAFARNPMNLANLGYDMQSISGGRFVLGLGSQVKPHIEKRFSSTWSHPAERMREIVLAIKAIWNCWEGKGPLDFKGRFYTHTIMIPAFNPGPNPYGPPPIFTGGFGPLMTAVAGEAADGFISHPFNTRRSLLENTLPALQQGLTKSGRQRSDIEVMSATLVVTADTEEKLAASKLAARKQLAFYGSTPAYLPTLACHGWEGVHQELNRLSKEGRWDDMTDLIDDTILNEIAVVGERHEIAGKLRARLDGIADSVSITHNRCPDPGHWADVVRDLKKSA</sequence>
<proteinExistence type="predicted"/>
<dbReference type="CDD" id="cd01097">
    <property type="entry name" value="Tetrahydromethanopterin_reductase"/>
    <property type="match status" value="1"/>
</dbReference>
<evidence type="ECO:0000259" key="1">
    <source>
        <dbReference type="Pfam" id="PF00296"/>
    </source>
</evidence>
<evidence type="ECO:0000313" key="2">
    <source>
        <dbReference type="EMBL" id="CAB1369402.1"/>
    </source>
</evidence>
<dbReference type="InterPro" id="IPR019919">
    <property type="entry name" value="Lucif-like_OxRdtase_MSMEG_2256"/>
</dbReference>
<dbReference type="Pfam" id="PF00296">
    <property type="entry name" value="Bac_luciferase"/>
    <property type="match status" value="1"/>
</dbReference>
<reference evidence="2 4" key="1">
    <citation type="submission" date="2020-03" db="EMBL/GenBank/DDBJ databases">
        <authorList>
            <consortium name="Genoscope - CEA"/>
            <person name="William W."/>
        </authorList>
    </citation>
    <scope>NUCLEOTIDE SEQUENCE [LARGE SCALE GENOMIC DNA]</scope>
    <source>
        <strain evidence="4">DSM 16959</strain>
        <strain evidence="2">DSM16959</strain>
    </source>
</reference>
<accession>A0A6S6Y9Z0</accession>
<feature type="domain" description="Luciferase-like" evidence="1">
    <location>
        <begin position="10"/>
        <end position="306"/>
    </location>
</feature>
<organism evidence="2 4">
    <name type="scientific">Denitratisoma oestradiolicum</name>
    <dbReference type="NCBI Taxonomy" id="311182"/>
    <lineage>
        <taxon>Bacteria</taxon>
        <taxon>Pseudomonadati</taxon>
        <taxon>Pseudomonadota</taxon>
        <taxon>Betaproteobacteria</taxon>
        <taxon>Nitrosomonadales</taxon>
        <taxon>Sterolibacteriaceae</taxon>
        <taxon>Denitratisoma</taxon>
    </lineage>
</organism>
<dbReference type="InterPro" id="IPR050564">
    <property type="entry name" value="F420-G6PD/mer"/>
</dbReference>
<dbReference type="InterPro" id="IPR036661">
    <property type="entry name" value="Luciferase-like_sf"/>
</dbReference>
<dbReference type="Gene3D" id="3.20.20.30">
    <property type="entry name" value="Luciferase-like domain"/>
    <property type="match status" value="1"/>
</dbReference>
<dbReference type="SUPFAM" id="SSF51679">
    <property type="entry name" value="Bacterial luciferase-like"/>
    <property type="match status" value="1"/>
</dbReference>
<evidence type="ECO:0000313" key="3">
    <source>
        <dbReference type="EMBL" id="CAB1369891.1"/>
    </source>
</evidence>
<dbReference type="RefSeq" id="WP_183148235.1">
    <property type="nucleotide sequence ID" value="NZ_LR778301.1"/>
</dbReference>
<dbReference type="PANTHER" id="PTHR43244:SF2">
    <property type="entry name" value="CONSERVED HYPOTHETICAL ALANINE AND PROLINE-RICH PROTEIN"/>
    <property type="match status" value="1"/>
</dbReference>
<dbReference type="NCBIfam" id="TIGR03617">
    <property type="entry name" value="F420_MSMEG_2256"/>
    <property type="match status" value="1"/>
</dbReference>
<name>A0A6S6Y9Z0_9PROT</name>
<dbReference type="KEGG" id="doe:DENOEST_2726"/>
<dbReference type="GO" id="GO:0016705">
    <property type="term" value="F:oxidoreductase activity, acting on paired donors, with incorporation or reduction of molecular oxygen"/>
    <property type="evidence" value="ECO:0007669"/>
    <property type="project" value="InterPro"/>
</dbReference>
<dbReference type="AlphaFoldDB" id="A0A6S6Y9Z0"/>